<sequence>MVLLAPDCQTSLGGSQYLNSTATGRYEDHLMDEILPWARETYHTGPVGLFGQSSGGFGAISLAMNRPGAIQGVGSSAGDMAFHLSYTIEFPHAIREIRRAGGVEAFLRYLFQNPPPTIRPQDPVACALELIAMSACYSPVEGSPGAFELPFDPQTGILQEAVWARWLRLDPCQRVRQPADQRALARLEALELNASGQDEWGLDVGSRIFTHHAREAGLPAVFEEFPGGHFEHGPRLEGLVLKLARALGGPARPTARPLGRTRGTGRSRGESS</sequence>
<dbReference type="Pfam" id="PF00756">
    <property type="entry name" value="Esterase"/>
    <property type="match status" value="1"/>
</dbReference>
<evidence type="ECO:0000313" key="2">
    <source>
        <dbReference type="EMBL" id="EQD38135.1"/>
    </source>
</evidence>
<feature type="region of interest" description="Disordered" evidence="1">
    <location>
        <begin position="250"/>
        <end position="272"/>
    </location>
</feature>
<name>T1A8F4_9ZZZZ</name>
<dbReference type="InterPro" id="IPR000801">
    <property type="entry name" value="Esterase-like"/>
</dbReference>
<protein>
    <submittedName>
        <fullName evidence="2">Esterase</fullName>
    </submittedName>
</protein>
<dbReference type="AlphaFoldDB" id="T1A8F4"/>
<dbReference type="SUPFAM" id="SSF53474">
    <property type="entry name" value="alpha/beta-Hydrolases"/>
    <property type="match status" value="1"/>
</dbReference>
<organism evidence="2">
    <name type="scientific">mine drainage metagenome</name>
    <dbReference type="NCBI Taxonomy" id="410659"/>
    <lineage>
        <taxon>unclassified sequences</taxon>
        <taxon>metagenomes</taxon>
        <taxon>ecological metagenomes</taxon>
    </lineage>
</organism>
<accession>T1A8F4</accession>
<proteinExistence type="predicted"/>
<dbReference type="Gene3D" id="3.40.50.1820">
    <property type="entry name" value="alpha/beta hydrolase"/>
    <property type="match status" value="1"/>
</dbReference>
<evidence type="ECO:0000256" key="1">
    <source>
        <dbReference type="SAM" id="MobiDB-lite"/>
    </source>
</evidence>
<feature type="compositionally biased region" description="Low complexity" evidence="1">
    <location>
        <begin position="250"/>
        <end position="261"/>
    </location>
</feature>
<reference evidence="2" key="2">
    <citation type="journal article" date="2014" name="ISME J.">
        <title>Microbial stratification in low pH oxic and suboxic macroscopic growths along an acid mine drainage.</title>
        <authorList>
            <person name="Mendez-Garcia C."/>
            <person name="Mesa V."/>
            <person name="Sprenger R.R."/>
            <person name="Richter M."/>
            <person name="Diez M.S."/>
            <person name="Solano J."/>
            <person name="Bargiela R."/>
            <person name="Golyshina O.V."/>
            <person name="Manteca A."/>
            <person name="Ramos J.L."/>
            <person name="Gallego J.R."/>
            <person name="Llorente I."/>
            <person name="Martins Dos Santos V.A."/>
            <person name="Jensen O.N."/>
            <person name="Pelaez A.I."/>
            <person name="Sanchez J."/>
            <person name="Ferrer M."/>
        </authorList>
    </citation>
    <scope>NUCLEOTIDE SEQUENCE</scope>
</reference>
<gene>
    <name evidence="2" type="ORF">B1B_15960</name>
</gene>
<dbReference type="EMBL" id="AUZY01010614">
    <property type="protein sequence ID" value="EQD38135.1"/>
    <property type="molecule type" value="Genomic_DNA"/>
</dbReference>
<dbReference type="InterPro" id="IPR029058">
    <property type="entry name" value="AB_hydrolase_fold"/>
</dbReference>
<comment type="caution">
    <text evidence="2">The sequence shown here is derived from an EMBL/GenBank/DDBJ whole genome shotgun (WGS) entry which is preliminary data.</text>
</comment>
<reference evidence="2" key="1">
    <citation type="submission" date="2013-08" db="EMBL/GenBank/DDBJ databases">
        <authorList>
            <person name="Mendez C."/>
            <person name="Richter M."/>
            <person name="Ferrer M."/>
            <person name="Sanchez J."/>
        </authorList>
    </citation>
    <scope>NUCLEOTIDE SEQUENCE</scope>
</reference>